<comment type="cofactor">
    <cofactor evidence="1">
        <name>Zn(2+)</name>
        <dbReference type="ChEBI" id="CHEBI:29105"/>
    </cofactor>
</comment>
<dbReference type="PANTHER" id="PTHR43114">
    <property type="entry name" value="ADENINE DEAMINASE"/>
    <property type="match status" value="1"/>
</dbReference>
<dbReference type="KEGG" id="acht:bsdcttw_37670"/>
<dbReference type="GO" id="GO:0046872">
    <property type="term" value="F:metal ion binding"/>
    <property type="evidence" value="ECO:0007669"/>
    <property type="project" value="UniProtKB-KW"/>
</dbReference>
<dbReference type="Proteomes" id="UP000515703">
    <property type="component" value="Chromosome"/>
</dbReference>
<dbReference type="SUPFAM" id="SSF51556">
    <property type="entry name" value="Metallo-dependent hydrolases"/>
    <property type="match status" value="1"/>
</dbReference>
<reference evidence="7 8" key="1">
    <citation type="submission" date="2020-08" db="EMBL/GenBank/DDBJ databases">
        <title>Draft genome sequencing of an Anaerocolumna strain isolated from anoxic soil subjected to BSD treatment.</title>
        <authorList>
            <person name="Uek A."/>
            <person name="Tonouchi A."/>
        </authorList>
    </citation>
    <scope>NUCLEOTIDE SEQUENCE [LARGE SCALE GENOMIC DNA]</scope>
    <source>
        <strain evidence="7 8">CTTW</strain>
    </source>
</reference>
<dbReference type="InterPro" id="IPR006330">
    <property type="entry name" value="Ado/ade_deaminase"/>
</dbReference>
<dbReference type="RefSeq" id="WP_185256370.1">
    <property type="nucleotide sequence ID" value="NZ_AP023368.1"/>
</dbReference>
<dbReference type="GO" id="GO:0006146">
    <property type="term" value="P:adenine catabolic process"/>
    <property type="evidence" value="ECO:0007669"/>
    <property type="project" value="TreeGrafter"/>
</dbReference>
<comment type="similarity">
    <text evidence="2">Belongs to the metallo-dependent hydrolases superfamily. Adenosine and AMP deaminases family.</text>
</comment>
<evidence type="ECO:0000256" key="4">
    <source>
        <dbReference type="ARBA" id="ARBA00022801"/>
    </source>
</evidence>
<evidence type="ECO:0000256" key="1">
    <source>
        <dbReference type="ARBA" id="ARBA00001947"/>
    </source>
</evidence>
<evidence type="ECO:0000313" key="8">
    <source>
        <dbReference type="Proteomes" id="UP000515703"/>
    </source>
</evidence>
<keyword evidence="3" id="KW-0479">Metal-binding</keyword>
<sequence>MDELFKTHLQNHSLNGLSSICKSDLHNHFGKGGNIKYIASIADIKIDMPPEKFESLFHMDKWFQNNIKNYCPYIKRLQAAFVQAASDNISILAASIGFNDENMEKFIQTMKSFNQQFAPNTILLPELDFARGCDTDYELSRLDEILSYNWYKSIDINAGETQQPIKNFKKIYRKAKEYGLRLKAHIGEFGTADDVIEAVEELELDEVHHGIAAAKSGFVMKWLAKHKIQLNVCPTSNIKLQVVESYATHPIRKLYDNEIPVTINTDDMSVFNQSVSQEYLNLYKSGLMNVDELDIIRKTGLKEIEYYEN</sequence>
<evidence type="ECO:0000259" key="6">
    <source>
        <dbReference type="Pfam" id="PF00962"/>
    </source>
</evidence>
<gene>
    <name evidence="7" type="ORF">bsdcttw_37670</name>
</gene>
<evidence type="ECO:0000256" key="3">
    <source>
        <dbReference type="ARBA" id="ARBA00022723"/>
    </source>
</evidence>
<reference evidence="7 8" key="2">
    <citation type="submission" date="2020-08" db="EMBL/GenBank/DDBJ databases">
        <authorList>
            <person name="Ueki A."/>
            <person name="Tonouchi A."/>
        </authorList>
    </citation>
    <scope>NUCLEOTIDE SEQUENCE [LARGE SCALE GENOMIC DNA]</scope>
    <source>
        <strain evidence="7 8">CTTW</strain>
    </source>
</reference>
<name>A0A7I8DWQ4_9FIRM</name>
<accession>A0A7I8DWQ4</accession>
<dbReference type="GO" id="GO:0043103">
    <property type="term" value="P:hypoxanthine salvage"/>
    <property type="evidence" value="ECO:0007669"/>
    <property type="project" value="TreeGrafter"/>
</dbReference>
<evidence type="ECO:0000256" key="2">
    <source>
        <dbReference type="ARBA" id="ARBA00006676"/>
    </source>
</evidence>
<dbReference type="Gene3D" id="3.20.20.140">
    <property type="entry name" value="Metal-dependent hydrolases"/>
    <property type="match status" value="1"/>
</dbReference>
<keyword evidence="4" id="KW-0378">Hydrolase</keyword>
<organism evidence="7 8">
    <name type="scientific">Anaerocolumna chitinilytica</name>
    <dbReference type="NCBI Taxonomy" id="1727145"/>
    <lineage>
        <taxon>Bacteria</taxon>
        <taxon>Bacillati</taxon>
        <taxon>Bacillota</taxon>
        <taxon>Clostridia</taxon>
        <taxon>Lachnospirales</taxon>
        <taxon>Lachnospiraceae</taxon>
        <taxon>Anaerocolumna</taxon>
    </lineage>
</organism>
<evidence type="ECO:0000256" key="5">
    <source>
        <dbReference type="ARBA" id="ARBA00022833"/>
    </source>
</evidence>
<dbReference type="AlphaFoldDB" id="A0A7I8DWQ4"/>
<dbReference type="GO" id="GO:0005829">
    <property type="term" value="C:cytosol"/>
    <property type="evidence" value="ECO:0007669"/>
    <property type="project" value="TreeGrafter"/>
</dbReference>
<dbReference type="GO" id="GO:0000034">
    <property type="term" value="F:adenine deaminase activity"/>
    <property type="evidence" value="ECO:0007669"/>
    <property type="project" value="TreeGrafter"/>
</dbReference>
<dbReference type="InterPro" id="IPR032466">
    <property type="entry name" value="Metal_Hydrolase"/>
</dbReference>
<proteinExistence type="inferred from homology"/>
<dbReference type="InterPro" id="IPR001365">
    <property type="entry name" value="A_deaminase_dom"/>
</dbReference>
<keyword evidence="8" id="KW-1185">Reference proteome</keyword>
<dbReference type="EMBL" id="AP023368">
    <property type="protein sequence ID" value="BCK00727.1"/>
    <property type="molecule type" value="Genomic_DNA"/>
</dbReference>
<feature type="domain" description="Adenosine deaminase" evidence="6">
    <location>
        <begin position="151"/>
        <end position="282"/>
    </location>
</feature>
<dbReference type="Pfam" id="PF00962">
    <property type="entry name" value="A_deaminase"/>
    <property type="match status" value="1"/>
</dbReference>
<keyword evidence="5" id="KW-0862">Zinc</keyword>
<evidence type="ECO:0000313" key="7">
    <source>
        <dbReference type="EMBL" id="BCK00727.1"/>
    </source>
</evidence>
<protein>
    <submittedName>
        <fullName evidence="7">Adenosine deaminase family protein</fullName>
    </submittedName>
</protein>
<dbReference type="PANTHER" id="PTHR43114:SF6">
    <property type="entry name" value="ADENINE DEAMINASE"/>
    <property type="match status" value="1"/>
</dbReference>